<reference evidence="13 14" key="1">
    <citation type="journal article" date="2009" name="J. Bacteriol.">
        <title>Complete genome sequence of Robiginitalea biformata HTCC2501.</title>
        <authorList>
            <person name="Oh H.M."/>
            <person name="Giovannoni S.J."/>
            <person name="Lee K."/>
            <person name="Ferriera S."/>
            <person name="Johnson J."/>
            <person name="Cho J.C."/>
        </authorList>
    </citation>
    <scope>NUCLEOTIDE SEQUENCE [LARGE SCALE GENOMIC DNA]</scope>
    <source>
        <strain evidence="14">ATCC BAA-864 / HTCC2501 / KCTC 12146</strain>
    </source>
</reference>
<dbReference type="HOGENOM" id="CLU_688637_0_0_10"/>
<evidence type="ECO:0000256" key="5">
    <source>
        <dbReference type="ARBA" id="ARBA00022679"/>
    </source>
</evidence>
<evidence type="ECO:0000256" key="8">
    <source>
        <dbReference type="ARBA" id="ARBA00022989"/>
    </source>
</evidence>
<keyword evidence="4" id="KW-1003">Cell membrane</keyword>
<dbReference type="Gene3D" id="1.25.40.10">
    <property type="entry name" value="Tetratricopeptide repeat domain"/>
    <property type="match status" value="1"/>
</dbReference>
<accession>A4CLS0</accession>
<keyword evidence="5" id="KW-0808">Transferase</keyword>
<dbReference type="GO" id="GO:0004673">
    <property type="term" value="F:protein histidine kinase activity"/>
    <property type="evidence" value="ECO:0007669"/>
    <property type="project" value="UniProtKB-EC"/>
</dbReference>
<dbReference type="InterPro" id="IPR005467">
    <property type="entry name" value="His_kinase_dom"/>
</dbReference>
<dbReference type="PRINTS" id="PR00344">
    <property type="entry name" value="BCTRLSENSOR"/>
</dbReference>
<dbReference type="PANTHER" id="PTHR24421">
    <property type="entry name" value="NITRATE/NITRITE SENSOR PROTEIN NARX-RELATED"/>
    <property type="match status" value="1"/>
</dbReference>
<dbReference type="PANTHER" id="PTHR24421:SF37">
    <property type="entry name" value="SENSOR HISTIDINE KINASE NARS"/>
    <property type="match status" value="1"/>
</dbReference>
<dbReference type="Pfam" id="PF02518">
    <property type="entry name" value="HATPase_c"/>
    <property type="match status" value="1"/>
</dbReference>
<keyword evidence="9" id="KW-0902">Two-component regulatory system</keyword>
<dbReference type="STRING" id="313596.RB2501_15864"/>
<gene>
    <name evidence="13" type="ordered locus">RB2501_15864</name>
</gene>
<comment type="catalytic activity">
    <reaction evidence="1">
        <text>ATP + protein L-histidine = ADP + protein N-phospho-L-histidine.</text>
        <dbReference type="EC" id="2.7.13.3"/>
    </reaction>
</comment>
<evidence type="ECO:0000256" key="9">
    <source>
        <dbReference type="ARBA" id="ARBA00023012"/>
    </source>
</evidence>
<evidence type="ECO:0000313" key="13">
    <source>
        <dbReference type="EMBL" id="EAR15819.1"/>
    </source>
</evidence>
<evidence type="ECO:0000256" key="4">
    <source>
        <dbReference type="ARBA" id="ARBA00022475"/>
    </source>
</evidence>
<keyword evidence="14" id="KW-1185">Reference proteome</keyword>
<dbReference type="CDD" id="cd16917">
    <property type="entry name" value="HATPase_UhpB-NarQ-NarX-like"/>
    <property type="match status" value="1"/>
</dbReference>
<evidence type="ECO:0000256" key="2">
    <source>
        <dbReference type="ARBA" id="ARBA00004651"/>
    </source>
</evidence>
<evidence type="ECO:0000256" key="6">
    <source>
        <dbReference type="ARBA" id="ARBA00022692"/>
    </source>
</evidence>
<dbReference type="GO" id="GO:0000160">
    <property type="term" value="P:phosphorelay signal transduction system"/>
    <property type="evidence" value="ECO:0007669"/>
    <property type="project" value="UniProtKB-KW"/>
</dbReference>
<comment type="subcellular location">
    <subcellularLocation>
        <location evidence="2">Cell membrane</location>
        <topology evidence="2">Multi-pass membrane protein</topology>
    </subcellularLocation>
</comment>
<dbReference type="KEGG" id="rbi:RB2501_15864"/>
<dbReference type="Gene3D" id="3.30.565.10">
    <property type="entry name" value="Histidine kinase-like ATPase, C-terminal domain"/>
    <property type="match status" value="1"/>
</dbReference>
<dbReference type="EC" id="2.7.13.3" evidence="3"/>
<evidence type="ECO:0000256" key="3">
    <source>
        <dbReference type="ARBA" id="ARBA00012438"/>
    </source>
</evidence>
<dbReference type="EMBL" id="CP001712">
    <property type="protein sequence ID" value="EAR15819.1"/>
    <property type="molecule type" value="Genomic_DNA"/>
</dbReference>
<dbReference type="eggNOG" id="COG4585">
    <property type="taxonomic scope" value="Bacteria"/>
</dbReference>
<dbReference type="InterPro" id="IPR004358">
    <property type="entry name" value="Sig_transdc_His_kin-like_C"/>
</dbReference>
<name>A4CLS0_ROBBH</name>
<dbReference type="PROSITE" id="PS50109">
    <property type="entry name" value="HIS_KIN"/>
    <property type="match status" value="1"/>
</dbReference>
<dbReference type="AlphaFoldDB" id="A4CLS0"/>
<proteinExistence type="predicted"/>
<evidence type="ECO:0000313" key="14">
    <source>
        <dbReference type="Proteomes" id="UP000009049"/>
    </source>
</evidence>
<evidence type="ECO:0000256" key="10">
    <source>
        <dbReference type="ARBA" id="ARBA00023136"/>
    </source>
</evidence>
<keyword evidence="7" id="KW-0418">Kinase</keyword>
<keyword evidence="10 11" id="KW-0472">Membrane</keyword>
<feature type="domain" description="Histidine kinase" evidence="12">
    <location>
        <begin position="299"/>
        <end position="386"/>
    </location>
</feature>
<evidence type="ECO:0000256" key="1">
    <source>
        <dbReference type="ARBA" id="ARBA00000085"/>
    </source>
</evidence>
<protein>
    <recommendedName>
        <fullName evidence="3">histidine kinase</fullName>
        <ecNumber evidence="3">2.7.13.3</ecNumber>
    </recommendedName>
</protein>
<sequence length="400" mass="45924">MGNLEDVESNYLEALQIREELGETRNLPRSNYFLAEYYWDQRDTARAREHLQEGKRIALETEELDGLQDILKLQMLVDRENSAQYGLELSELKDSLIQEERLLRDKFARVRYQTDQYIAENQFLSRQRMMWIWVTAGIVLLGMALLVIINQRIRNQKLRFLQQQQEANQEIFNLMLTQNEKIEEGKQEEQKRISEELHDGVLGEMNGIRMVLLGLNGKEDEKSVSLRAQAIEKLKSVQEEIRGISHALSDAAYQKFSNFIVSIEDLLESTAGTAGLEHQLDFDREADWDGVSGEIKINLYRIIQECLQNTIKHARANKVVVELQASENTLVARICDDGRGFHKRRGKRGIGQKNIASRVQRLGGQWEIASSPGSGTEIRITIPRGRSLQSPSNEVLEGML</sequence>
<dbReference type="InterPro" id="IPR036890">
    <property type="entry name" value="HATPase_C_sf"/>
</dbReference>
<dbReference type="InterPro" id="IPR003594">
    <property type="entry name" value="HATPase_dom"/>
</dbReference>
<dbReference type="InterPro" id="IPR050482">
    <property type="entry name" value="Sensor_HK_TwoCompSys"/>
</dbReference>
<organism evidence="13 14">
    <name type="scientific">Robiginitalea biformata (strain ATCC BAA-864 / DSM 15991 / KCTC 12146 / HTCC2501)</name>
    <dbReference type="NCBI Taxonomy" id="313596"/>
    <lineage>
        <taxon>Bacteria</taxon>
        <taxon>Pseudomonadati</taxon>
        <taxon>Bacteroidota</taxon>
        <taxon>Flavobacteriia</taxon>
        <taxon>Flavobacteriales</taxon>
        <taxon>Flavobacteriaceae</taxon>
        <taxon>Robiginitalea</taxon>
    </lineage>
</organism>
<dbReference type="InterPro" id="IPR011990">
    <property type="entry name" value="TPR-like_helical_dom_sf"/>
</dbReference>
<keyword evidence="6 11" id="KW-0812">Transmembrane</keyword>
<keyword evidence="8 11" id="KW-1133">Transmembrane helix</keyword>
<evidence type="ECO:0000256" key="11">
    <source>
        <dbReference type="SAM" id="Phobius"/>
    </source>
</evidence>
<dbReference type="SUPFAM" id="SSF55874">
    <property type="entry name" value="ATPase domain of HSP90 chaperone/DNA topoisomerase II/histidine kinase"/>
    <property type="match status" value="1"/>
</dbReference>
<evidence type="ECO:0000259" key="12">
    <source>
        <dbReference type="PROSITE" id="PS50109"/>
    </source>
</evidence>
<feature type="transmembrane region" description="Helical" evidence="11">
    <location>
        <begin position="130"/>
        <end position="149"/>
    </location>
</feature>
<dbReference type="GO" id="GO:0005886">
    <property type="term" value="C:plasma membrane"/>
    <property type="evidence" value="ECO:0007669"/>
    <property type="project" value="UniProtKB-SubCell"/>
</dbReference>
<dbReference type="Proteomes" id="UP000009049">
    <property type="component" value="Chromosome"/>
</dbReference>
<dbReference type="SMART" id="SM00387">
    <property type="entry name" value="HATPase_c"/>
    <property type="match status" value="1"/>
</dbReference>
<evidence type="ECO:0000256" key="7">
    <source>
        <dbReference type="ARBA" id="ARBA00022777"/>
    </source>
</evidence>